<dbReference type="SMART" id="SM00179">
    <property type="entry name" value="EGF_CA"/>
    <property type="match status" value="4"/>
</dbReference>
<keyword evidence="2" id="KW-0732">Signal</keyword>
<dbReference type="InterPro" id="IPR000742">
    <property type="entry name" value="EGF"/>
</dbReference>
<name>A0A6J8CCM1_MYTCO</name>
<keyword evidence="1 6" id="KW-0245">EGF-like domain</keyword>
<proteinExistence type="predicted"/>
<dbReference type="EMBL" id="CACVKT020005265">
    <property type="protein sequence ID" value="CAC5394203.1"/>
    <property type="molecule type" value="Genomic_DNA"/>
</dbReference>
<dbReference type="FunFam" id="2.10.25.10:FF:000095">
    <property type="entry name" value="Notch, isoform B"/>
    <property type="match status" value="1"/>
</dbReference>
<feature type="domain" description="EGF-like" evidence="9">
    <location>
        <begin position="278"/>
        <end position="313"/>
    </location>
</feature>
<evidence type="ECO:0000256" key="5">
    <source>
        <dbReference type="ARBA" id="ARBA00023180"/>
    </source>
</evidence>
<keyword evidence="4 6" id="KW-1015">Disulfide bond</keyword>
<feature type="disulfide bond" evidence="6">
    <location>
        <begin position="303"/>
        <end position="312"/>
    </location>
</feature>
<evidence type="ECO:0000313" key="11">
    <source>
        <dbReference type="Proteomes" id="UP000507470"/>
    </source>
</evidence>
<dbReference type="PANTHER" id="PTHR46534:SF1">
    <property type="entry name" value="IGGFC-BINDING PROTEIN N-TERMINAL DOMAIN-CONTAINING PROTEIN"/>
    <property type="match status" value="1"/>
</dbReference>
<keyword evidence="8" id="KW-0812">Transmembrane</keyword>
<dbReference type="Gene3D" id="2.10.25.10">
    <property type="entry name" value="Laminin"/>
    <property type="match status" value="4"/>
</dbReference>
<dbReference type="OrthoDB" id="6142386at2759"/>
<dbReference type="SUPFAM" id="SSF57196">
    <property type="entry name" value="EGF/Laminin"/>
    <property type="match status" value="4"/>
</dbReference>
<evidence type="ECO:0000256" key="1">
    <source>
        <dbReference type="ARBA" id="ARBA00022536"/>
    </source>
</evidence>
<evidence type="ECO:0000313" key="10">
    <source>
        <dbReference type="EMBL" id="CAC5394203.1"/>
    </source>
</evidence>
<dbReference type="CDD" id="cd00053">
    <property type="entry name" value="EGF"/>
    <property type="match status" value="1"/>
</dbReference>
<dbReference type="Pfam" id="PF12661">
    <property type="entry name" value="hEGF"/>
    <property type="match status" value="1"/>
</dbReference>
<dbReference type="AlphaFoldDB" id="A0A6J8CCM1"/>
<dbReference type="PROSITE" id="PS50026">
    <property type="entry name" value="EGF_3"/>
    <property type="match status" value="4"/>
</dbReference>
<dbReference type="PROSITE" id="PS01186">
    <property type="entry name" value="EGF_2"/>
    <property type="match status" value="2"/>
</dbReference>
<feature type="domain" description="EGF-like" evidence="9">
    <location>
        <begin position="205"/>
        <end position="238"/>
    </location>
</feature>
<dbReference type="Proteomes" id="UP000507470">
    <property type="component" value="Unassembled WGS sequence"/>
</dbReference>
<accession>A0A6J8CCM1</accession>
<dbReference type="FunFam" id="2.10.25.10:FF:000012">
    <property type="entry name" value="Delta-like protein"/>
    <property type="match status" value="2"/>
</dbReference>
<feature type="domain" description="EGF-like" evidence="9">
    <location>
        <begin position="241"/>
        <end position="277"/>
    </location>
</feature>
<gene>
    <name evidence="10" type="ORF">MCOR_28974</name>
</gene>
<evidence type="ECO:0000256" key="4">
    <source>
        <dbReference type="ARBA" id="ARBA00023157"/>
    </source>
</evidence>
<evidence type="ECO:0000256" key="8">
    <source>
        <dbReference type="SAM" id="Phobius"/>
    </source>
</evidence>
<feature type="domain" description="EGF-like" evidence="9">
    <location>
        <begin position="81"/>
        <end position="117"/>
    </location>
</feature>
<sequence length="723" mass="80433">MDSYNTVYKGSDDIQMRRLVNEEDDIGTRSLLKEKRKWKTLTLALGLLSVVCIIAIVVLSVLASGKVQKDKDKSETAALQQGTPCDNQPCFNGGLCKAIDDNSTCSCRPGFQVTDVKTTEEKDRKYIANRIKEETNRISPEEKDRKYIGQQNNREPQTKKKTKNTIQLETTRATHITIKHEINLFASEMQAGPVPSIACRLVIMTVSVCDSNPCRNGGLCQVKGARYKCTCDPGFSGDQCDVGPCDSSPCLNGGTCDIIGNTYSCTCLRGFSGGQCQISACDSNPCLNEGACKVEGNSYICRCLSGYFGRQCEDEGYSDYVVMFTEPPRNDNVPRLYIRSSKHGTVSVHSKAELISTVDLDSGTYPVDLPKSLFTKDGISNDAIHVNSTVPIVLYGFVTDTAVDGYLAIPSSILGDKYIVPTFKPSKNEELRKSLLGVVSLEENTHVQIKLRIPVGSTKVKYRYQSYGNGETLSITLSKLQTLQISHIYDLSGSIVTSDKPVGVVSGNKCNAINNFYCNAFIEMVLPVNQLVQKYIIPTIAKRNDSVVRVYCHETTELKITTLSREYSVDIEKENFHEFDNSHLSAINANETVLVVSFPKDIPKYDAYMMTIPGIQHYKPHYKFTVPAGYTSYISVTYLITNVKSRYAPFDGFKIDNKKLSLTDVFNMTNNEYNFATFSNEIEDGAHEIRHELDLKFGLWIYGEKNNEGYGFPGGMAYINQQP</sequence>
<dbReference type="PANTHER" id="PTHR46534">
    <property type="entry name" value="IGGFC_BINDING DOMAIN-CONTAINING PROTEIN"/>
    <property type="match status" value="1"/>
</dbReference>
<feature type="compositionally biased region" description="Basic and acidic residues" evidence="7">
    <location>
        <begin position="134"/>
        <end position="147"/>
    </location>
</feature>
<feature type="region of interest" description="Disordered" evidence="7">
    <location>
        <begin position="134"/>
        <end position="164"/>
    </location>
</feature>
<dbReference type="InterPro" id="IPR035234">
    <property type="entry name" value="IgGFc-bd_N"/>
</dbReference>
<evidence type="ECO:0000256" key="2">
    <source>
        <dbReference type="ARBA" id="ARBA00022729"/>
    </source>
</evidence>
<feature type="transmembrane region" description="Helical" evidence="8">
    <location>
        <begin position="41"/>
        <end position="63"/>
    </location>
</feature>
<keyword evidence="11" id="KW-1185">Reference proteome</keyword>
<evidence type="ECO:0000256" key="3">
    <source>
        <dbReference type="ARBA" id="ARBA00022737"/>
    </source>
</evidence>
<keyword evidence="5" id="KW-0325">Glycoprotein</keyword>
<evidence type="ECO:0000256" key="6">
    <source>
        <dbReference type="PROSITE-ProRule" id="PRU00076"/>
    </source>
</evidence>
<dbReference type="InterPro" id="IPR013032">
    <property type="entry name" value="EGF-like_CS"/>
</dbReference>
<dbReference type="SMART" id="SM00181">
    <property type="entry name" value="EGF"/>
    <property type="match status" value="4"/>
</dbReference>
<dbReference type="InterPro" id="IPR001881">
    <property type="entry name" value="EGF-like_Ca-bd_dom"/>
</dbReference>
<organism evidence="10 11">
    <name type="scientific">Mytilus coruscus</name>
    <name type="common">Sea mussel</name>
    <dbReference type="NCBI Taxonomy" id="42192"/>
    <lineage>
        <taxon>Eukaryota</taxon>
        <taxon>Metazoa</taxon>
        <taxon>Spiralia</taxon>
        <taxon>Lophotrochozoa</taxon>
        <taxon>Mollusca</taxon>
        <taxon>Bivalvia</taxon>
        <taxon>Autobranchia</taxon>
        <taxon>Pteriomorphia</taxon>
        <taxon>Mytilida</taxon>
        <taxon>Mytiloidea</taxon>
        <taxon>Mytilidae</taxon>
        <taxon>Mytilinae</taxon>
        <taxon>Mytilus</taxon>
    </lineage>
</organism>
<feature type="disulfide bond" evidence="6">
    <location>
        <begin position="267"/>
        <end position="276"/>
    </location>
</feature>
<reference evidence="10 11" key="1">
    <citation type="submission" date="2020-06" db="EMBL/GenBank/DDBJ databases">
        <authorList>
            <person name="Li R."/>
            <person name="Bekaert M."/>
        </authorList>
    </citation>
    <scope>NUCLEOTIDE SEQUENCE [LARGE SCALE GENOMIC DNA]</scope>
    <source>
        <strain evidence="11">wild</strain>
    </source>
</reference>
<dbReference type="PROSITE" id="PS00022">
    <property type="entry name" value="EGF_1"/>
    <property type="match status" value="2"/>
</dbReference>
<evidence type="ECO:0000259" key="9">
    <source>
        <dbReference type="PROSITE" id="PS50026"/>
    </source>
</evidence>
<evidence type="ECO:0000256" key="7">
    <source>
        <dbReference type="SAM" id="MobiDB-lite"/>
    </source>
</evidence>
<comment type="caution">
    <text evidence="6">Lacks conserved residue(s) required for the propagation of feature annotation.</text>
</comment>
<dbReference type="Pfam" id="PF00008">
    <property type="entry name" value="EGF"/>
    <property type="match status" value="3"/>
</dbReference>
<keyword evidence="3" id="KW-0677">Repeat</keyword>
<dbReference type="CDD" id="cd00054">
    <property type="entry name" value="EGF_CA"/>
    <property type="match status" value="3"/>
</dbReference>
<keyword evidence="8" id="KW-0472">Membrane</keyword>
<dbReference type="GO" id="GO:0005509">
    <property type="term" value="F:calcium ion binding"/>
    <property type="evidence" value="ECO:0007669"/>
    <property type="project" value="InterPro"/>
</dbReference>
<keyword evidence="8" id="KW-1133">Transmembrane helix</keyword>
<protein>
    <recommendedName>
        <fullName evidence="9">EGF-like domain-containing protein</fullName>
    </recommendedName>
</protein>
<dbReference type="Pfam" id="PF17517">
    <property type="entry name" value="IgGFc_binding"/>
    <property type="match status" value="1"/>
</dbReference>